<dbReference type="PANTHER" id="PTHR37042">
    <property type="entry name" value="OUTER MEMBRANE PROTEIN RV1973"/>
    <property type="match status" value="1"/>
</dbReference>
<evidence type="ECO:0000256" key="3">
    <source>
        <dbReference type="SAM" id="Phobius"/>
    </source>
</evidence>
<comment type="subcellular location">
    <subcellularLocation>
        <location evidence="1">Membrane</location>
    </subcellularLocation>
</comment>
<organism evidence="4 5">
    <name type="scientific">Prescottella agglutinans</name>
    <dbReference type="NCBI Taxonomy" id="1644129"/>
    <lineage>
        <taxon>Bacteria</taxon>
        <taxon>Bacillati</taxon>
        <taxon>Actinomycetota</taxon>
        <taxon>Actinomycetes</taxon>
        <taxon>Mycobacteriales</taxon>
        <taxon>Nocardiaceae</taxon>
        <taxon>Prescottella</taxon>
    </lineage>
</organism>
<keyword evidence="5" id="KW-1185">Reference proteome</keyword>
<feature type="transmembrane region" description="Helical" evidence="3">
    <location>
        <begin position="37"/>
        <end position="61"/>
    </location>
</feature>
<keyword evidence="3" id="KW-0812">Transmembrane</keyword>
<name>A0ABT6MJJ7_9NOCA</name>
<gene>
    <name evidence="4" type="ORF">M2280_005747</name>
</gene>
<evidence type="ECO:0000313" key="5">
    <source>
        <dbReference type="Proteomes" id="UP001160334"/>
    </source>
</evidence>
<sequence length="191" mass="20073">MTENRSDSEGRDVSVDTGAMEKATETAVPAGSLPTKLLAGLAGVLVLALVIGVGWLGWGYIQDRATEQARTDAVQAASAQAAAMLSYNYNDVDQQLAAAADGLTGEFKADYDKLARETIAPGAKDKKITVQATVQAGSIVSATPDDAVVLLFVNQITTSAEMPDSATTGSRVRMEMHKDGDRWLTGRLTPV</sequence>
<reference evidence="4 5" key="1">
    <citation type="submission" date="2023-04" db="EMBL/GenBank/DDBJ databases">
        <title>Forest soil microbial communities from Buena Vista Peninsula, Colon Province, Panama.</title>
        <authorList>
            <person name="Bouskill N."/>
        </authorList>
    </citation>
    <scope>NUCLEOTIDE SEQUENCE [LARGE SCALE GENOMIC DNA]</scope>
    <source>
        <strain evidence="4 5">CFH S0262</strain>
    </source>
</reference>
<protein>
    <submittedName>
        <fullName evidence="4">Mce-associated membrane protein</fullName>
    </submittedName>
</protein>
<keyword evidence="2 3" id="KW-0472">Membrane</keyword>
<evidence type="ECO:0000256" key="2">
    <source>
        <dbReference type="ARBA" id="ARBA00023136"/>
    </source>
</evidence>
<keyword evidence="3" id="KW-1133">Transmembrane helix</keyword>
<dbReference type="EMBL" id="JARXVC010000022">
    <property type="protein sequence ID" value="MDH6284487.1"/>
    <property type="molecule type" value="Genomic_DNA"/>
</dbReference>
<evidence type="ECO:0000256" key="1">
    <source>
        <dbReference type="ARBA" id="ARBA00004370"/>
    </source>
</evidence>
<dbReference type="Proteomes" id="UP001160334">
    <property type="component" value="Unassembled WGS sequence"/>
</dbReference>
<comment type="caution">
    <text evidence="4">The sequence shown here is derived from an EMBL/GenBank/DDBJ whole genome shotgun (WGS) entry which is preliminary data.</text>
</comment>
<accession>A0ABT6MJJ7</accession>
<proteinExistence type="predicted"/>
<dbReference type="PANTHER" id="PTHR37042:SF4">
    <property type="entry name" value="OUTER MEMBRANE PROTEIN RV1973"/>
    <property type="match status" value="1"/>
</dbReference>
<evidence type="ECO:0000313" key="4">
    <source>
        <dbReference type="EMBL" id="MDH6284487.1"/>
    </source>
</evidence>